<dbReference type="Proteomes" id="UP000799324">
    <property type="component" value="Unassembled WGS sequence"/>
</dbReference>
<evidence type="ECO:0000313" key="2">
    <source>
        <dbReference type="EMBL" id="KAF2653153.1"/>
    </source>
</evidence>
<reference evidence="2" key="1">
    <citation type="journal article" date="2020" name="Stud. Mycol.">
        <title>101 Dothideomycetes genomes: a test case for predicting lifestyles and emergence of pathogens.</title>
        <authorList>
            <person name="Haridas S."/>
            <person name="Albert R."/>
            <person name="Binder M."/>
            <person name="Bloem J."/>
            <person name="Labutti K."/>
            <person name="Salamov A."/>
            <person name="Andreopoulos B."/>
            <person name="Baker S."/>
            <person name="Barry K."/>
            <person name="Bills G."/>
            <person name="Bluhm B."/>
            <person name="Cannon C."/>
            <person name="Castanera R."/>
            <person name="Culley D."/>
            <person name="Daum C."/>
            <person name="Ezra D."/>
            <person name="Gonzalez J."/>
            <person name="Henrissat B."/>
            <person name="Kuo A."/>
            <person name="Liang C."/>
            <person name="Lipzen A."/>
            <person name="Lutzoni F."/>
            <person name="Magnuson J."/>
            <person name="Mondo S."/>
            <person name="Nolan M."/>
            <person name="Ohm R."/>
            <person name="Pangilinan J."/>
            <person name="Park H.-J."/>
            <person name="Ramirez L."/>
            <person name="Alfaro M."/>
            <person name="Sun H."/>
            <person name="Tritt A."/>
            <person name="Yoshinaga Y."/>
            <person name="Zwiers L.-H."/>
            <person name="Turgeon B."/>
            <person name="Goodwin S."/>
            <person name="Spatafora J."/>
            <person name="Crous P."/>
            <person name="Grigoriev I."/>
        </authorList>
    </citation>
    <scope>NUCLEOTIDE SEQUENCE</scope>
    <source>
        <strain evidence="2">CBS 122681</strain>
    </source>
</reference>
<organism evidence="2 3">
    <name type="scientific">Lophiostoma macrostomum CBS 122681</name>
    <dbReference type="NCBI Taxonomy" id="1314788"/>
    <lineage>
        <taxon>Eukaryota</taxon>
        <taxon>Fungi</taxon>
        <taxon>Dikarya</taxon>
        <taxon>Ascomycota</taxon>
        <taxon>Pezizomycotina</taxon>
        <taxon>Dothideomycetes</taxon>
        <taxon>Pleosporomycetidae</taxon>
        <taxon>Pleosporales</taxon>
        <taxon>Lophiostomataceae</taxon>
        <taxon>Lophiostoma</taxon>
    </lineage>
</organism>
<dbReference type="InterPro" id="IPR052895">
    <property type="entry name" value="HetReg/Transcr_Mod"/>
</dbReference>
<evidence type="ECO:0000313" key="3">
    <source>
        <dbReference type="Proteomes" id="UP000799324"/>
    </source>
</evidence>
<keyword evidence="3" id="KW-1185">Reference proteome</keyword>
<gene>
    <name evidence="2" type="ORF">K491DRAFT_603428</name>
</gene>
<sequence>MTGKTTRSRFEHESLPDPATYIRLLEILEGDFDKHVACEVSTWPTDNTPSYYAISYTWGDPNSTSEITVNGERMTVRQNCEYVLQQAFTSKRSKYFWVDAICIDQESIQEKNHQVAIMDKIYKRAAHVFSCVG</sequence>
<dbReference type="EMBL" id="MU004386">
    <property type="protein sequence ID" value="KAF2653153.1"/>
    <property type="molecule type" value="Genomic_DNA"/>
</dbReference>
<dbReference type="OrthoDB" id="3773119at2759"/>
<dbReference type="PANTHER" id="PTHR24148:SF73">
    <property type="entry name" value="HET DOMAIN PROTEIN (AFU_ORTHOLOGUE AFUA_8G01020)"/>
    <property type="match status" value="1"/>
</dbReference>
<name>A0A6A6T2M6_9PLEO</name>
<feature type="non-terminal residue" evidence="2">
    <location>
        <position position="133"/>
    </location>
</feature>
<dbReference type="AlphaFoldDB" id="A0A6A6T2M6"/>
<dbReference type="InterPro" id="IPR010730">
    <property type="entry name" value="HET"/>
</dbReference>
<protein>
    <submittedName>
        <fullName evidence="2">HET-domain-containing protein</fullName>
    </submittedName>
</protein>
<proteinExistence type="predicted"/>
<dbReference type="PANTHER" id="PTHR24148">
    <property type="entry name" value="ANKYRIN REPEAT DOMAIN-CONTAINING PROTEIN 39 HOMOLOG-RELATED"/>
    <property type="match status" value="1"/>
</dbReference>
<feature type="domain" description="Heterokaryon incompatibility" evidence="1">
    <location>
        <begin position="51"/>
        <end position="131"/>
    </location>
</feature>
<dbReference type="Pfam" id="PF06985">
    <property type="entry name" value="HET"/>
    <property type="match status" value="1"/>
</dbReference>
<accession>A0A6A6T2M6</accession>
<evidence type="ECO:0000259" key="1">
    <source>
        <dbReference type="Pfam" id="PF06985"/>
    </source>
</evidence>